<dbReference type="KEGG" id="kla:KLLA0_A02475g"/>
<feature type="binding site" evidence="6">
    <location>
        <begin position="53"/>
        <end position="54"/>
    </location>
    <ligand>
        <name>FAD</name>
        <dbReference type="ChEBI" id="CHEBI:57692"/>
    </ligand>
</feature>
<dbReference type="HOGENOM" id="CLU_034311_1_0_1"/>
<reference evidence="8 9" key="1">
    <citation type="journal article" date="2004" name="Nature">
        <title>Genome evolution in yeasts.</title>
        <authorList>
            <consortium name="Genolevures"/>
            <person name="Dujon B."/>
            <person name="Sherman D."/>
            <person name="Fischer G."/>
            <person name="Durrens P."/>
            <person name="Casaregola S."/>
            <person name="Lafontaine I."/>
            <person name="de Montigny J."/>
            <person name="Marck C."/>
            <person name="Neuveglise C."/>
            <person name="Talla E."/>
            <person name="Goffard N."/>
            <person name="Frangeul L."/>
            <person name="Aigle M."/>
            <person name="Anthouard V."/>
            <person name="Babour A."/>
            <person name="Barbe V."/>
            <person name="Barnay S."/>
            <person name="Blanchin S."/>
            <person name="Beckerich J.M."/>
            <person name="Beyne E."/>
            <person name="Bleykasten C."/>
            <person name="Boisrame A."/>
            <person name="Boyer J."/>
            <person name="Cattolico L."/>
            <person name="Confanioleri F."/>
            <person name="de Daruvar A."/>
            <person name="Despons L."/>
            <person name="Fabre E."/>
            <person name="Fairhead C."/>
            <person name="Ferry-Dumazet H."/>
            <person name="Groppi A."/>
            <person name="Hantraye F."/>
            <person name="Hennequin C."/>
            <person name="Jauniaux N."/>
            <person name="Joyet P."/>
            <person name="Kachouri R."/>
            <person name="Kerrest A."/>
            <person name="Koszul R."/>
            <person name="Lemaire M."/>
            <person name="Lesur I."/>
            <person name="Ma L."/>
            <person name="Muller H."/>
            <person name="Nicaud J.M."/>
            <person name="Nikolski M."/>
            <person name="Oztas S."/>
            <person name="Ozier-Kalogeropoulos O."/>
            <person name="Pellenz S."/>
            <person name="Potier S."/>
            <person name="Richard G.F."/>
            <person name="Straub M.L."/>
            <person name="Suleau A."/>
            <person name="Swennene D."/>
            <person name="Tekaia F."/>
            <person name="Wesolowski-Louvel M."/>
            <person name="Westhof E."/>
            <person name="Wirth B."/>
            <person name="Zeniou-Meyer M."/>
            <person name="Zivanovic I."/>
            <person name="Bolotin-Fukuhara M."/>
            <person name="Thierry A."/>
            <person name="Bouchier C."/>
            <person name="Caudron B."/>
            <person name="Scarpelli C."/>
            <person name="Gaillardin C."/>
            <person name="Weissenbach J."/>
            <person name="Wincker P."/>
            <person name="Souciet J.L."/>
        </authorList>
    </citation>
    <scope>NUCLEOTIDE SEQUENCE [LARGE SCALE GENOMIC DNA]</scope>
    <source>
        <strain evidence="9">ATCC 8585 / CBS 2359 / DSM 70799 / NBRC 1267 / NRRL Y-1140 / WM37</strain>
    </source>
</reference>
<evidence type="ECO:0000256" key="4">
    <source>
        <dbReference type="ARBA" id="ARBA00022827"/>
    </source>
</evidence>
<comment type="cofactor">
    <cofactor evidence="1 6">
        <name>FAD</name>
        <dbReference type="ChEBI" id="CHEBI:57692"/>
    </cofactor>
</comment>
<dbReference type="RefSeq" id="XP_451109.1">
    <property type="nucleotide sequence ID" value="XM_451109.1"/>
</dbReference>
<dbReference type="InParanoid" id="Q6CY80"/>
<dbReference type="eggNOG" id="KOG3923">
    <property type="taxonomic scope" value="Eukaryota"/>
</dbReference>
<feature type="domain" description="FAD dependent oxidoreductase" evidence="7">
    <location>
        <begin position="9"/>
        <end position="357"/>
    </location>
</feature>
<dbReference type="PANTHER" id="PTHR11530:SF11">
    <property type="entry name" value="D-ASPARTATE OXIDASE"/>
    <property type="match status" value="1"/>
</dbReference>
<dbReference type="SUPFAM" id="SSF54373">
    <property type="entry name" value="FAD-linked reductases, C-terminal domain"/>
    <property type="match status" value="1"/>
</dbReference>
<feature type="binding site" evidence="6">
    <location>
        <position position="317"/>
    </location>
    <ligand>
        <name>D-dopa</name>
        <dbReference type="ChEBI" id="CHEBI:149689"/>
    </ligand>
</feature>
<keyword evidence="9" id="KW-1185">Reference proteome</keyword>
<feature type="binding site" evidence="6">
    <location>
        <position position="211"/>
    </location>
    <ligand>
        <name>FAD</name>
        <dbReference type="ChEBI" id="CHEBI:57692"/>
    </ligand>
</feature>
<keyword evidence="4 6" id="KW-0274">FAD</keyword>
<dbReference type="EMBL" id="CR382121">
    <property type="protein sequence ID" value="CAH02697.1"/>
    <property type="molecule type" value="Genomic_DNA"/>
</dbReference>
<dbReference type="GO" id="GO:0071949">
    <property type="term" value="F:FAD binding"/>
    <property type="evidence" value="ECO:0007669"/>
    <property type="project" value="InterPro"/>
</dbReference>
<evidence type="ECO:0000256" key="5">
    <source>
        <dbReference type="ARBA" id="ARBA00023002"/>
    </source>
</evidence>
<dbReference type="STRING" id="284590.Q6CY80"/>
<evidence type="ECO:0000256" key="6">
    <source>
        <dbReference type="PIRSR" id="PIRSR000189-1"/>
    </source>
</evidence>
<proteinExistence type="inferred from homology"/>
<feature type="binding site" evidence="6">
    <location>
        <position position="347"/>
    </location>
    <ligand>
        <name>D-dopa</name>
        <dbReference type="ChEBI" id="CHEBI:149689"/>
    </ligand>
</feature>
<evidence type="ECO:0000313" key="8">
    <source>
        <dbReference type="EMBL" id="CAH02697.1"/>
    </source>
</evidence>
<organism evidence="8 9">
    <name type="scientific">Kluyveromyces lactis (strain ATCC 8585 / CBS 2359 / DSM 70799 / NBRC 1267 / NRRL Y-1140 / WM37)</name>
    <name type="common">Yeast</name>
    <name type="synonym">Candida sphaerica</name>
    <dbReference type="NCBI Taxonomy" id="284590"/>
    <lineage>
        <taxon>Eukaryota</taxon>
        <taxon>Fungi</taxon>
        <taxon>Dikarya</taxon>
        <taxon>Ascomycota</taxon>
        <taxon>Saccharomycotina</taxon>
        <taxon>Saccharomycetes</taxon>
        <taxon>Saccharomycetales</taxon>
        <taxon>Saccharomycetaceae</taxon>
        <taxon>Kluyveromyces</taxon>
    </lineage>
</organism>
<dbReference type="InterPro" id="IPR006076">
    <property type="entry name" value="FAD-dep_OxRdtase"/>
</dbReference>
<dbReference type="PANTHER" id="PTHR11530">
    <property type="entry name" value="D-AMINO ACID OXIDASE"/>
    <property type="match status" value="1"/>
</dbReference>
<dbReference type="Proteomes" id="UP000000598">
    <property type="component" value="Chromosome A"/>
</dbReference>
<keyword evidence="3" id="KW-0285">Flavoprotein</keyword>
<gene>
    <name evidence="8" type="ORF">KLLA0_A02475g</name>
</gene>
<sequence>MSNKSQPLITVVGAGISGLYVTYCLTELYGVPGENICIVADYLPGDQSPTGYTSPWAGGVWSCISPDDKNVMWYDRFTYENLPTLSEKLLDFYKGKDAEWLGLARRPSTELWDYQPPKAKINSLSQYLEEYKVLSKEELAKFKPEGAQFGIAFNSWNFNCPVFIVNLANFLKQKHNVRFLKQKLTHIAQAKSFANKASKTDNGTHVVFNCTGLGSKKLSGVADHNLYPTRGQVAVISAPHIAESCLRYGKDYVTYIIPRPGKVHELVLGGFLQVDNWNAQDTSKEETDDILKRTTTLLPKIGNPENLPILKIAAGLRPSRYGGPRVEKEIKEESEHLVVVHNYGASGYGYQSGLGMAFKAVSLAFDKQRPSKL</sequence>
<dbReference type="PROSITE" id="PS00677">
    <property type="entry name" value="DAO"/>
    <property type="match status" value="1"/>
</dbReference>
<dbReference type="Gene3D" id="3.30.9.10">
    <property type="entry name" value="D-Amino Acid Oxidase, subunit A, domain 2"/>
    <property type="match status" value="1"/>
</dbReference>
<dbReference type="OMA" id="PGMREPK"/>
<dbReference type="AlphaFoldDB" id="Q6CY80"/>
<dbReference type="SUPFAM" id="SSF51971">
    <property type="entry name" value="Nucleotide-binding domain"/>
    <property type="match status" value="1"/>
</dbReference>
<dbReference type="Pfam" id="PF01266">
    <property type="entry name" value="DAO"/>
    <property type="match status" value="1"/>
</dbReference>
<dbReference type="GeneID" id="2896688"/>
<evidence type="ECO:0000313" key="9">
    <source>
        <dbReference type="Proteomes" id="UP000000598"/>
    </source>
</evidence>
<evidence type="ECO:0000259" key="7">
    <source>
        <dbReference type="Pfam" id="PF01266"/>
    </source>
</evidence>
<dbReference type="GO" id="GO:0003884">
    <property type="term" value="F:D-amino-acid oxidase activity"/>
    <property type="evidence" value="ECO:0007669"/>
    <property type="project" value="InterPro"/>
</dbReference>
<dbReference type="InterPro" id="IPR006181">
    <property type="entry name" value="D-amino_acid_oxidase_CS"/>
</dbReference>
<dbReference type="Gene3D" id="3.40.50.720">
    <property type="entry name" value="NAD(P)-binding Rossmann-like Domain"/>
    <property type="match status" value="1"/>
</dbReference>
<evidence type="ECO:0000256" key="3">
    <source>
        <dbReference type="ARBA" id="ARBA00022630"/>
    </source>
</evidence>
<dbReference type="GO" id="GO:0005737">
    <property type="term" value="C:cytoplasm"/>
    <property type="evidence" value="ECO:0007669"/>
    <property type="project" value="TreeGrafter"/>
</dbReference>
<protein>
    <submittedName>
        <fullName evidence="8">KLLA0A02475p</fullName>
    </submittedName>
</protein>
<dbReference type="GO" id="GO:0019478">
    <property type="term" value="P:D-amino acid catabolic process"/>
    <property type="evidence" value="ECO:0007669"/>
    <property type="project" value="TreeGrafter"/>
</dbReference>
<keyword evidence="5" id="KW-0560">Oxidoreductase</keyword>
<comment type="similarity">
    <text evidence="2">Belongs to the DAMOX/DASOX family.</text>
</comment>
<accession>Q6CY80</accession>
<dbReference type="InterPro" id="IPR023209">
    <property type="entry name" value="DAO"/>
</dbReference>
<feature type="binding site" evidence="6">
    <location>
        <position position="255"/>
    </location>
    <ligand>
        <name>D-dopa</name>
        <dbReference type="ChEBI" id="CHEBI:149689"/>
    </ligand>
</feature>
<name>Q6CY80_KLULA</name>
<evidence type="ECO:0000256" key="2">
    <source>
        <dbReference type="ARBA" id="ARBA00006730"/>
    </source>
</evidence>
<evidence type="ECO:0000256" key="1">
    <source>
        <dbReference type="ARBA" id="ARBA00001974"/>
    </source>
</evidence>
<dbReference type="PIRSF" id="PIRSF000189">
    <property type="entry name" value="D-aa_oxidase"/>
    <property type="match status" value="1"/>
</dbReference>
<dbReference type="PaxDb" id="284590-Q6CY80"/>